<name>A0A6J4LM15_9BACT</name>
<sequence>EYRERSAPIRGDVGHGRRPHPAR</sequence>
<accession>A0A6J4LM15</accession>
<evidence type="ECO:0000313" key="2">
    <source>
        <dbReference type="EMBL" id="CAA9335926.1"/>
    </source>
</evidence>
<dbReference type="AlphaFoldDB" id="A0A6J4LM15"/>
<reference evidence="2" key="1">
    <citation type="submission" date="2020-02" db="EMBL/GenBank/DDBJ databases">
        <authorList>
            <person name="Meier V. D."/>
        </authorList>
    </citation>
    <scope>NUCLEOTIDE SEQUENCE</scope>
    <source>
        <strain evidence="2">AVDCRST_MAG40</strain>
    </source>
</reference>
<feature type="non-terminal residue" evidence="2">
    <location>
        <position position="1"/>
    </location>
</feature>
<dbReference type="EMBL" id="CADCTX010000638">
    <property type="protein sequence ID" value="CAA9335926.1"/>
    <property type="molecule type" value="Genomic_DNA"/>
</dbReference>
<feature type="non-terminal residue" evidence="2">
    <location>
        <position position="23"/>
    </location>
</feature>
<proteinExistence type="predicted"/>
<organism evidence="2">
    <name type="scientific">uncultured Gemmatimonadaceae bacterium</name>
    <dbReference type="NCBI Taxonomy" id="246130"/>
    <lineage>
        <taxon>Bacteria</taxon>
        <taxon>Pseudomonadati</taxon>
        <taxon>Gemmatimonadota</taxon>
        <taxon>Gemmatimonadia</taxon>
        <taxon>Gemmatimonadales</taxon>
        <taxon>Gemmatimonadaceae</taxon>
        <taxon>environmental samples</taxon>
    </lineage>
</organism>
<gene>
    <name evidence="2" type="ORF">AVDCRST_MAG40-2162</name>
</gene>
<evidence type="ECO:0000256" key="1">
    <source>
        <dbReference type="SAM" id="MobiDB-lite"/>
    </source>
</evidence>
<feature type="region of interest" description="Disordered" evidence="1">
    <location>
        <begin position="1"/>
        <end position="23"/>
    </location>
</feature>
<feature type="compositionally biased region" description="Basic and acidic residues" evidence="1">
    <location>
        <begin position="1"/>
        <end position="15"/>
    </location>
</feature>
<protein>
    <submittedName>
        <fullName evidence="2">Uncharacterized protein</fullName>
    </submittedName>
</protein>